<dbReference type="PANTHER" id="PTHR46401:SF2">
    <property type="entry name" value="GLYCOSYLTRANSFERASE WBBK-RELATED"/>
    <property type="match status" value="1"/>
</dbReference>
<keyword evidence="1" id="KW-0808">Transferase</keyword>
<organism evidence="3">
    <name type="scientific">uncultured haloarchaeon</name>
    <dbReference type="NCBI Taxonomy" id="160804"/>
    <lineage>
        <taxon>Archaea</taxon>
        <taxon>Methanobacteriati</taxon>
        <taxon>Methanobacteriota</taxon>
        <taxon>Stenosarchaea group</taxon>
        <taxon>Halobacteria</taxon>
        <taxon>Halobacteriales</taxon>
        <taxon>Halobacteriaceae</taxon>
        <taxon>environmental samples</taxon>
    </lineage>
</organism>
<accession>A5YSN7</accession>
<dbReference type="AlphaFoldDB" id="A5YSN7"/>
<dbReference type="Pfam" id="PF13439">
    <property type="entry name" value="Glyco_transf_4"/>
    <property type="match status" value="1"/>
</dbReference>
<dbReference type="Pfam" id="PF13692">
    <property type="entry name" value="Glyco_trans_1_4"/>
    <property type="match status" value="1"/>
</dbReference>
<sequence>MGKRQALNNGWTLRESKYFNQLLVNMSDMANPPSICFISIPAYGYFQPEEANPGGSRQFYLLAHTLADSFDVHFIVGDYGQAKTEYIDGVTLQRTYKPEKRSGPLDQSRKLATLFRTIQRVDADIYIYCGYPHKTAVTSLILDLLRKRQVYQIVADHNLGRDFNAAGLHWQYLFERSLSRVDRIVAQTEVQADRLRSKFDQKAVRIPIGYEPVDDFISYEERNGFVWIGNINQTNKAPHRYLDAAERLQSEEFTLVGPPDDDEEYVSTIRQRAASLSNVEYHGPVPSTEIHEYFRDRYALVNTSPAEGFPNTFLEAWRYGTPVVSLNVDPGRYVAFDRESGGADGDFDQFVSLLGSVATDIDFRSSLGEQAKATFLERYRLSIVSERYESLLREVLAEIR</sequence>
<dbReference type="PANTHER" id="PTHR46401">
    <property type="entry name" value="GLYCOSYLTRANSFERASE WBBK-RELATED"/>
    <property type="match status" value="1"/>
</dbReference>
<dbReference type="CDD" id="cd03801">
    <property type="entry name" value="GT4_PimA-like"/>
    <property type="match status" value="1"/>
</dbReference>
<dbReference type="GO" id="GO:0016757">
    <property type="term" value="F:glycosyltransferase activity"/>
    <property type="evidence" value="ECO:0007669"/>
    <property type="project" value="TreeGrafter"/>
</dbReference>
<dbReference type="CAZy" id="GT4">
    <property type="family name" value="Glycosyltransferase Family 4"/>
</dbReference>
<dbReference type="InterPro" id="IPR028098">
    <property type="entry name" value="Glyco_trans_4-like_N"/>
</dbReference>
<dbReference type="Gene3D" id="3.40.50.2000">
    <property type="entry name" value="Glycogen Phosphorylase B"/>
    <property type="match status" value="2"/>
</dbReference>
<reference evidence="3" key="1">
    <citation type="journal article" date="2007" name="ISME J.">
        <title>Genomic plasticity in prokaryotes: the case of the square haloarchaeon.</title>
        <authorList>
            <person name="Cuadros-Orellana S."/>
            <person name="Martin-Cuadrado A.B."/>
            <person name="Legault B."/>
            <person name="D'Auria G."/>
            <person name="Zhaxybayeva O."/>
            <person name="Papke R.T."/>
            <person name="Rodriguez-Valera F."/>
        </authorList>
    </citation>
    <scope>NUCLEOTIDE SEQUENCE</scope>
</reference>
<dbReference type="SUPFAM" id="SSF53756">
    <property type="entry name" value="UDP-Glycosyltransferase/glycogen phosphorylase"/>
    <property type="match status" value="1"/>
</dbReference>
<feature type="domain" description="Glycosyltransferase subfamily 4-like N-terminal" evidence="2">
    <location>
        <begin position="54"/>
        <end position="209"/>
    </location>
</feature>
<protein>
    <recommendedName>
        <fullName evidence="2">Glycosyltransferase subfamily 4-like N-terminal domain-containing protein</fullName>
    </recommendedName>
</protein>
<evidence type="ECO:0000259" key="2">
    <source>
        <dbReference type="Pfam" id="PF13439"/>
    </source>
</evidence>
<dbReference type="EMBL" id="EF583995">
    <property type="protein sequence ID" value="ABQ75994.1"/>
    <property type="molecule type" value="Genomic_DNA"/>
</dbReference>
<evidence type="ECO:0000313" key="3">
    <source>
        <dbReference type="EMBL" id="ABQ75994.1"/>
    </source>
</evidence>
<proteinExistence type="predicted"/>
<evidence type="ECO:0000256" key="1">
    <source>
        <dbReference type="ARBA" id="ARBA00022679"/>
    </source>
</evidence>
<name>A5YSN7_9EURY</name>